<evidence type="ECO:0000313" key="3">
    <source>
        <dbReference type="Proteomes" id="UP001303899"/>
    </source>
</evidence>
<sequence length="343" mass="38913">MKIYITLLLIVVGIWDGYSQPRVVIMSDFPPIDVIPGGMGFGVPEKRSDSDDLQSMVRFLLYANEFKVEALVATSATFANVANKQHIFDMLYLYDYVRSNLQKKDSRYPTAKQLRAVTWQGLSGTYGRPASEVIGKGRESEASEQLIKLLEKEDDTPIWFCIWGGSSDLSQALWTIKETKSASDLRRIVQKIRIYMVGLQDGSGQWLLDTFPELFIIMSSRNYMGMFNNAQGADIKLSDLNWINKHIRKGHGLLGAIYPESGFYPETPGVWEGDSPSFLYLVSAIKGINNPEKPNQDSWGGKFIQIDSKKNHWFDDPVGAQSVWKWRSQVQEDFATRATWMLP</sequence>
<accession>A0ABU5S4Y4</accession>
<feature type="domain" description="Cellulose-binding Sde182 nucleoside hydrolase-like" evidence="1">
    <location>
        <begin position="48"/>
        <end position="303"/>
    </location>
</feature>
<protein>
    <submittedName>
        <fullName evidence="2">DUF1593 domain-containing protein</fullName>
    </submittedName>
</protein>
<organism evidence="2 3">
    <name type="scientific">Arcicella gelida</name>
    <dbReference type="NCBI Taxonomy" id="2984195"/>
    <lineage>
        <taxon>Bacteria</taxon>
        <taxon>Pseudomonadati</taxon>
        <taxon>Bacteroidota</taxon>
        <taxon>Cytophagia</taxon>
        <taxon>Cytophagales</taxon>
        <taxon>Flectobacillaceae</taxon>
        <taxon>Arcicella</taxon>
    </lineage>
</organism>
<evidence type="ECO:0000259" key="1">
    <source>
        <dbReference type="Pfam" id="PF07632"/>
    </source>
</evidence>
<dbReference type="Pfam" id="PF07632">
    <property type="entry name" value="Sde182_NH-like"/>
    <property type="match status" value="1"/>
</dbReference>
<gene>
    <name evidence="2" type="ORF">VB776_10230</name>
</gene>
<keyword evidence="3" id="KW-1185">Reference proteome</keyword>
<comment type="caution">
    <text evidence="2">The sequence shown here is derived from an EMBL/GenBank/DDBJ whole genome shotgun (WGS) entry which is preliminary data.</text>
</comment>
<dbReference type="InterPro" id="IPR011483">
    <property type="entry name" value="Sde182_NH-like"/>
</dbReference>
<proteinExistence type="predicted"/>
<evidence type="ECO:0000313" key="2">
    <source>
        <dbReference type="EMBL" id="MEA5403293.1"/>
    </source>
</evidence>
<dbReference type="EMBL" id="JAYGIL010000010">
    <property type="protein sequence ID" value="MEA5403293.1"/>
    <property type="molecule type" value="Genomic_DNA"/>
</dbReference>
<reference evidence="2 3" key="1">
    <citation type="submission" date="2023-12" db="EMBL/GenBank/DDBJ databases">
        <title>Novel species of the genus Arcicella isolated from rivers.</title>
        <authorList>
            <person name="Lu H."/>
        </authorList>
    </citation>
    <scope>NUCLEOTIDE SEQUENCE [LARGE SCALE GENOMIC DNA]</scope>
    <source>
        <strain evidence="2 3">DC2W</strain>
    </source>
</reference>
<dbReference type="RefSeq" id="WP_323328652.1">
    <property type="nucleotide sequence ID" value="NZ_JAYGIL010000010.1"/>
</dbReference>
<dbReference type="Gene3D" id="3.90.245.10">
    <property type="entry name" value="Ribonucleoside hydrolase-like"/>
    <property type="match status" value="1"/>
</dbReference>
<dbReference type="Proteomes" id="UP001303899">
    <property type="component" value="Unassembled WGS sequence"/>
</dbReference>
<dbReference type="InterPro" id="IPR036452">
    <property type="entry name" value="Ribo_hydro-like"/>
</dbReference>
<name>A0ABU5S4Y4_9BACT</name>
<dbReference type="SUPFAM" id="SSF53590">
    <property type="entry name" value="Nucleoside hydrolase"/>
    <property type="match status" value="1"/>
</dbReference>